<name>A0AAI8VF80_9PEZI</name>
<evidence type="ECO:0000256" key="2">
    <source>
        <dbReference type="SAM" id="Phobius"/>
    </source>
</evidence>
<evidence type="ECO:0000313" key="3">
    <source>
        <dbReference type="EMBL" id="CAJ2503292.1"/>
    </source>
</evidence>
<feature type="compositionally biased region" description="Polar residues" evidence="1">
    <location>
        <begin position="1"/>
        <end position="11"/>
    </location>
</feature>
<accession>A0AAI8VF80</accession>
<protein>
    <submittedName>
        <fullName evidence="3">Uu.00g106860.m01.CDS01</fullName>
    </submittedName>
</protein>
<organism evidence="3 4">
    <name type="scientific">Anthostomella pinea</name>
    <dbReference type="NCBI Taxonomy" id="933095"/>
    <lineage>
        <taxon>Eukaryota</taxon>
        <taxon>Fungi</taxon>
        <taxon>Dikarya</taxon>
        <taxon>Ascomycota</taxon>
        <taxon>Pezizomycotina</taxon>
        <taxon>Sordariomycetes</taxon>
        <taxon>Xylariomycetidae</taxon>
        <taxon>Xylariales</taxon>
        <taxon>Xylariaceae</taxon>
        <taxon>Anthostomella</taxon>
    </lineage>
</organism>
<dbReference type="EMBL" id="CAUWAG010000004">
    <property type="protein sequence ID" value="CAJ2503292.1"/>
    <property type="molecule type" value="Genomic_DNA"/>
</dbReference>
<dbReference type="Proteomes" id="UP001295740">
    <property type="component" value="Unassembled WGS sequence"/>
</dbReference>
<reference evidence="3" key="1">
    <citation type="submission" date="2023-10" db="EMBL/GenBank/DDBJ databases">
        <authorList>
            <person name="Hackl T."/>
        </authorList>
    </citation>
    <scope>NUCLEOTIDE SEQUENCE</scope>
</reference>
<proteinExistence type="predicted"/>
<keyword evidence="2" id="KW-0472">Membrane</keyword>
<keyword evidence="2" id="KW-1133">Transmembrane helix</keyword>
<sequence>MSTRAAIPQSQGVGDEGDGGVEGNSYELAHISGCPQSSSAQELSTALPPVEEEVNQAQPVAEASISPPDDPPTQPPINAETAFSAVYQAARKFGKERAELIIRVIAVLAFFIAVVTLWPTIAAAYDGREARLMAEWEAHKDFIEFCETVRSHRCFFRLALSGSFD</sequence>
<feature type="compositionally biased region" description="Polar residues" evidence="1">
    <location>
        <begin position="34"/>
        <end position="44"/>
    </location>
</feature>
<evidence type="ECO:0000256" key="1">
    <source>
        <dbReference type="SAM" id="MobiDB-lite"/>
    </source>
</evidence>
<comment type="caution">
    <text evidence="3">The sequence shown here is derived from an EMBL/GenBank/DDBJ whole genome shotgun (WGS) entry which is preliminary data.</text>
</comment>
<keyword evidence="2" id="KW-0812">Transmembrane</keyword>
<feature type="region of interest" description="Disordered" evidence="1">
    <location>
        <begin position="1"/>
        <end position="77"/>
    </location>
</feature>
<evidence type="ECO:0000313" key="4">
    <source>
        <dbReference type="Proteomes" id="UP001295740"/>
    </source>
</evidence>
<feature type="transmembrane region" description="Helical" evidence="2">
    <location>
        <begin position="100"/>
        <end position="125"/>
    </location>
</feature>
<dbReference type="AlphaFoldDB" id="A0AAI8VF80"/>
<gene>
    <name evidence="3" type="ORF">KHLLAP_LOCUS3760</name>
</gene>
<keyword evidence="4" id="KW-1185">Reference proteome</keyword>